<organism evidence="2 3">
    <name type="scientific">Rhynocoris fuscipes</name>
    <dbReference type="NCBI Taxonomy" id="488301"/>
    <lineage>
        <taxon>Eukaryota</taxon>
        <taxon>Metazoa</taxon>
        <taxon>Ecdysozoa</taxon>
        <taxon>Arthropoda</taxon>
        <taxon>Hexapoda</taxon>
        <taxon>Insecta</taxon>
        <taxon>Pterygota</taxon>
        <taxon>Neoptera</taxon>
        <taxon>Paraneoptera</taxon>
        <taxon>Hemiptera</taxon>
        <taxon>Heteroptera</taxon>
        <taxon>Panheteroptera</taxon>
        <taxon>Cimicomorpha</taxon>
        <taxon>Reduviidae</taxon>
        <taxon>Harpactorinae</taxon>
        <taxon>Harpactorini</taxon>
        <taxon>Rhynocoris</taxon>
    </lineage>
</organism>
<feature type="region of interest" description="Disordered" evidence="1">
    <location>
        <begin position="33"/>
        <end position="69"/>
    </location>
</feature>
<reference evidence="2 3" key="1">
    <citation type="submission" date="2022-12" db="EMBL/GenBank/DDBJ databases">
        <title>Chromosome-level genome assembly of true bugs.</title>
        <authorList>
            <person name="Ma L."/>
            <person name="Li H."/>
        </authorList>
    </citation>
    <scope>NUCLEOTIDE SEQUENCE [LARGE SCALE GENOMIC DNA]</scope>
    <source>
        <strain evidence="2">Lab_2022b</strain>
    </source>
</reference>
<evidence type="ECO:0000313" key="3">
    <source>
        <dbReference type="Proteomes" id="UP001461498"/>
    </source>
</evidence>
<feature type="compositionally biased region" description="Basic and acidic residues" evidence="1">
    <location>
        <begin position="58"/>
        <end position="69"/>
    </location>
</feature>
<comment type="caution">
    <text evidence="2">The sequence shown here is derived from an EMBL/GenBank/DDBJ whole genome shotgun (WGS) entry which is preliminary data.</text>
</comment>
<protein>
    <submittedName>
        <fullName evidence="2">Uncharacterized protein</fullName>
    </submittedName>
</protein>
<gene>
    <name evidence="2" type="ORF">O3M35_010302</name>
</gene>
<dbReference type="Proteomes" id="UP001461498">
    <property type="component" value="Unassembled WGS sequence"/>
</dbReference>
<evidence type="ECO:0000256" key="1">
    <source>
        <dbReference type="SAM" id="MobiDB-lite"/>
    </source>
</evidence>
<accession>A0AAW1CZQ9</accession>
<keyword evidence="3" id="KW-1185">Reference proteome</keyword>
<name>A0AAW1CZQ9_9HEMI</name>
<evidence type="ECO:0000313" key="2">
    <source>
        <dbReference type="EMBL" id="KAK9503827.1"/>
    </source>
</evidence>
<sequence length="69" mass="7903">MLWLSMKGEEEEEEDPVLLIKYRQVASLAYTSLKMDECPKPVRPSRKTSRGTTGSLGRKYDPPRTSDEN</sequence>
<dbReference type="AlphaFoldDB" id="A0AAW1CZQ9"/>
<dbReference type="EMBL" id="JAPXFL010000007">
    <property type="protein sequence ID" value="KAK9503827.1"/>
    <property type="molecule type" value="Genomic_DNA"/>
</dbReference>
<proteinExistence type="predicted"/>